<organism evidence="13 14">
    <name type="scientific">candidate division WOR-3 bacterium JGI_Cruoil_03_44_89</name>
    <dbReference type="NCBI Taxonomy" id="1973748"/>
    <lineage>
        <taxon>Bacteria</taxon>
        <taxon>Bacteria division WOR-3</taxon>
    </lineage>
</organism>
<dbReference type="InterPro" id="IPR045232">
    <property type="entry name" value="FAM234"/>
</dbReference>
<dbReference type="AlphaFoldDB" id="A0A235BS50"/>
<dbReference type="Pfam" id="PF13360">
    <property type="entry name" value="PQQ_2"/>
    <property type="match status" value="1"/>
</dbReference>
<dbReference type="InterPro" id="IPR002372">
    <property type="entry name" value="PQQ_rpt_dom"/>
</dbReference>
<evidence type="ECO:0000313" key="14">
    <source>
        <dbReference type="Proteomes" id="UP000215215"/>
    </source>
</evidence>
<gene>
    <name evidence="13" type="ORF">CH333_06055</name>
</gene>
<sequence length="984" mass="106067">MPITPVMMQMKVNSTYLKGGYMRGFVFLGILISVGLYSQSVVHTIPGPSNASGLAWDGEYLWCSVYGGGVEKLIYKIDPDDGERLDSIPCPGNSYGCYGLGYDGENLWVLNSSYNVRRIYKMSTTGTVLDSFSIPFNYMAGLTYDGNYVRVANYYPNDNARIHKMDPVTGDTITPSIPSPHPQPWGLAWDGENLWVTDDGQDTPDDGYVFKLDPNTGAVLDSFEAPGSSPRGAAWDGQYLWVTGTGPKAYLLYQIDVLGAGTPDISLSSNSHDFGEVVIGSPEQWELTIYNVGDADLVIDSVSISDAQFTISELSYPFTLTPSSDTTVTITFTPVVFGEIGGELSIFSNDPDEGQFIVDLHGFGLYPGAVLVLSDSICDYGEIRISGISMWEINILNRGSSPLVIDSVEEDPVFYTYGLDFPVIVNSLDTLVFRMYFSPQWLTSYEETLAVYSNDPTGSHGLYLSGDGIERSYIGGERIFSHTFVSNVVCVSAMDDINGDGISEIAAESYGTFSYGNPHLYLFFGNSDVNGALIWEVGDESFTGGWGDNCLRTGGDLNGDGINDILLGTAWGDRSCYAIDAVSGDTIWSYDSHDFDSQGGWVYAVNGIPDVNGDGVDDVLAGVGGHDAGTAGPRSMYCFDGTNGVIIWRFQLQDAAGDVTYIDDVNDDGIPDAVCGAYGNNRDKHIYCVNGSSGAQLWFYDAGADVQTVITIPDIDGDDIDDVVAGTWGGKVICLSGANGDSLWSTMVGGWVVKIARVPNALGDGVDGIVAGIVTASTLYLLSAEDGGVHWTYPAGGNVWSVDAIPDIDDDGRWDVLAGSQTTNSVFCISGGSGDLVWQHDARRLVFSVRGVPDLNGDGYPDVIAGTQAQSGEAFLIAISSRPFQQGREEVVPLVGLIEVYPNPFAGRMNIRFGVEASTEVRVEIYNILGEKVKTIFSGNYTSGLFDAEWDGRDKMGNDLPNGVYFLSVKTGKEKVSKKLVLMR</sequence>
<evidence type="ECO:0000256" key="9">
    <source>
        <dbReference type="ARBA" id="ARBA00023273"/>
    </source>
</evidence>
<dbReference type="InterPro" id="IPR028994">
    <property type="entry name" value="Integrin_alpha_N"/>
</dbReference>
<dbReference type="NCBIfam" id="NF012200">
    <property type="entry name" value="choice_anch_D"/>
    <property type="match status" value="1"/>
</dbReference>
<evidence type="ECO:0000256" key="3">
    <source>
        <dbReference type="ARBA" id="ARBA00004496"/>
    </source>
</evidence>
<dbReference type="PANTHER" id="PTHR21419">
    <property type="match status" value="1"/>
</dbReference>
<dbReference type="InterPro" id="IPR026444">
    <property type="entry name" value="Secre_tail"/>
</dbReference>
<dbReference type="SUPFAM" id="SSF63825">
    <property type="entry name" value="YWTD domain"/>
    <property type="match status" value="1"/>
</dbReference>
<evidence type="ECO:0000259" key="12">
    <source>
        <dbReference type="Pfam" id="PF22544"/>
    </source>
</evidence>
<feature type="domain" description="Pyrrolo-quinoline quinone repeat" evidence="10">
    <location>
        <begin position="576"/>
        <end position="748"/>
    </location>
</feature>
<dbReference type="InterPro" id="IPR053879">
    <property type="entry name" value="HYDIN_VesB_CFA65-like_Ig"/>
</dbReference>
<dbReference type="InterPro" id="IPR015943">
    <property type="entry name" value="WD40/YVTN_repeat-like_dom_sf"/>
</dbReference>
<accession>A0A235BS50</accession>
<proteinExistence type="predicted"/>
<dbReference type="Gene3D" id="2.40.128.630">
    <property type="match status" value="1"/>
</dbReference>
<protein>
    <recommendedName>
        <fullName evidence="15">Choice-of-anchor D domain-containing protein</fullName>
    </recommendedName>
</protein>
<dbReference type="GO" id="GO:0016020">
    <property type="term" value="C:membrane"/>
    <property type="evidence" value="ECO:0007669"/>
    <property type="project" value="UniProtKB-SubCell"/>
</dbReference>
<evidence type="ECO:0000259" key="11">
    <source>
        <dbReference type="Pfam" id="PF13860"/>
    </source>
</evidence>
<dbReference type="Proteomes" id="UP000215215">
    <property type="component" value="Unassembled WGS sequence"/>
</dbReference>
<dbReference type="Gene3D" id="2.60.40.10">
    <property type="entry name" value="Immunoglobulins"/>
    <property type="match status" value="1"/>
</dbReference>
<dbReference type="Pfam" id="PF13860">
    <property type="entry name" value="FlgD_ig"/>
    <property type="match status" value="1"/>
</dbReference>
<dbReference type="InterPro" id="IPR025965">
    <property type="entry name" value="FlgD/Vpr_Ig-like"/>
</dbReference>
<keyword evidence="4" id="KW-0963">Cytoplasm</keyword>
<comment type="subcellular location">
    <subcellularLocation>
        <location evidence="1">Cell projection</location>
        <location evidence="1">Cilium</location>
    </subcellularLocation>
    <subcellularLocation>
        <location evidence="3">Cytoplasm</location>
    </subcellularLocation>
    <subcellularLocation>
        <location evidence="2">Membrane</location>
        <topology evidence="2">Single-pass membrane protein</topology>
    </subcellularLocation>
</comment>
<keyword evidence="9" id="KW-0966">Cell projection</keyword>
<evidence type="ECO:0000256" key="8">
    <source>
        <dbReference type="ARBA" id="ARBA00023136"/>
    </source>
</evidence>
<dbReference type="Pfam" id="PF22544">
    <property type="entry name" value="HYDIN_VesB_CFA65-like_Ig"/>
    <property type="match status" value="1"/>
</dbReference>
<keyword evidence="8" id="KW-0472">Membrane</keyword>
<keyword evidence="7" id="KW-0969">Cilium</keyword>
<dbReference type="Gene3D" id="2.130.10.130">
    <property type="entry name" value="Integrin alpha, N-terminal"/>
    <property type="match status" value="2"/>
</dbReference>
<dbReference type="PANTHER" id="PTHR21419:SF30">
    <property type="entry name" value="IG-LIKE DOMAIN-CONTAINING PROTEIN"/>
    <property type="match status" value="1"/>
</dbReference>
<dbReference type="Gene3D" id="2.60.40.4070">
    <property type="match status" value="1"/>
</dbReference>
<evidence type="ECO:0000256" key="2">
    <source>
        <dbReference type="ARBA" id="ARBA00004167"/>
    </source>
</evidence>
<evidence type="ECO:0000259" key="10">
    <source>
        <dbReference type="Pfam" id="PF13360"/>
    </source>
</evidence>
<evidence type="ECO:0008006" key="15">
    <source>
        <dbReference type="Google" id="ProtNLM"/>
    </source>
</evidence>
<evidence type="ECO:0000256" key="1">
    <source>
        <dbReference type="ARBA" id="ARBA00004138"/>
    </source>
</evidence>
<evidence type="ECO:0000256" key="5">
    <source>
        <dbReference type="ARBA" id="ARBA00022692"/>
    </source>
</evidence>
<evidence type="ECO:0000256" key="6">
    <source>
        <dbReference type="ARBA" id="ARBA00022989"/>
    </source>
</evidence>
<evidence type="ECO:0000256" key="7">
    <source>
        <dbReference type="ARBA" id="ARBA00023069"/>
    </source>
</evidence>
<reference evidence="13 14" key="1">
    <citation type="submission" date="2017-07" db="EMBL/GenBank/DDBJ databases">
        <title>Recovery of genomes from metagenomes via a dereplication, aggregation, and scoring strategy.</title>
        <authorList>
            <person name="Sieber C.M."/>
            <person name="Probst A.J."/>
            <person name="Sharrar A."/>
            <person name="Thomas B.C."/>
            <person name="Hess M."/>
            <person name="Tringe S.G."/>
            <person name="Banfield J.F."/>
        </authorList>
    </citation>
    <scope>NUCLEOTIDE SEQUENCE [LARGE SCALE GENOMIC DNA]</scope>
    <source>
        <strain evidence="13">JGI_Cruoil_03_44_89</strain>
    </source>
</reference>
<dbReference type="InterPro" id="IPR013783">
    <property type="entry name" value="Ig-like_fold"/>
</dbReference>
<dbReference type="NCBIfam" id="TIGR04183">
    <property type="entry name" value="Por_Secre_tail"/>
    <property type="match status" value="1"/>
</dbReference>
<dbReference type="GO" id="GO:0005737">
    <property type="term" value="C:cytoplasm"/>
    <property type="evidence" value="ECO:0007669"/>
    <property type="project" value="UniProtKB-SubCell"/>
</dbReference>
<feature type="domain" description="HYDIN/VesB/CFA65-like Ig-like" evidence="12">
    <location>
        <begin position="263"/>
        <end position="352"/>
    </location>
</feature>
<dbReference type="EMBL" id="NOZQ01000130">
    <property type="protein sequence ID" value="OYD15323.1"/>
    <property type="molecule type" value="Genomic_DNA"/>
</dbReference>
<name>A0A235BS50_UNCW3</name>
<keyword evidence="5" id="KW-0812">Transmembrane</keyword>
<comment type="caution">
    <text evidence="13">The sequence shown here is derived from an EMBL/GenBank/DDBJ whole genome shotgun (WGS) entry which is preliminary data.</text>
</comment>
<evidence type="ECO:0000313" key="13">
    <source>
        <dbReference type="EMBL" id="OYD15323.1"/>
    </source>
</evidence>
<dbReference type="Gene3D" id="2.130.10.10">
    <property type="entry name" value="YVTN repeat-like/Quinoprotein amine dehydrogenase"/>
    <property type="match status" value="1"/>
</dbReference>
<feature type="domain" description="FlgD/Vpr Ig-like" evidence="11">
    <location>
        <begin position="916"/>
        <end position="972"/>
    </location>
</feature>
<dbReference type="SUPFAM" id="SSF69318">
    <property type="entry name" value="Integrin alpha N-terminal domain"/>
    <property type="match status" value="2"/>
</dbReference>
<evidence type="ECO:0000256" key="4">
    <source>
        <dbReference type="ARBA" id="ARBA00022490"/>
    </source>
</evidence>
<keyword evidence="6" id="KW-1133">Transmembrane helix</keyword>